<feature type="coiled-coil region" evidence="1">
    <location>
        <begin position="83"/>
        <end position="120"/>
    </location>
</feature>
<accession>A0ABS3G9X8</accession>
<name>A0ABS3G9X8_9FLAO</name>
<gene>
    <name evidence="4" type="ORF">J0656_19565</name>
</gene>
<evidence type="ECO:0000259" key="3">
    <source>
        <dbReference type="Pfam" id="PF19556"/>
    </source>
</evidence>
<dbReference type="RefSeq" id="WP_207036939.1">
    <property type="nucleotide sequence ID" value="NZ_JAFLNL010000019.1"/>
</dbReference>
<comment type="caution">
    <text evidence="4">The sequence shown here is derived from an EMBL/GenBank/DDBJ whole genome shotgun (WGS) entry which is preliminary data.</text>
</comment>
<dbReference type="Proteomes" id="UP000664044">
    <property type="component" value="Unassembled WGS sequence"/>
</dbReference>
<evidence type="ECO:0000256" key="1">
    <source>
        <dbReference type="SAM" id="Coils"/>
    </source>
</evidence>
<evidence type="ECO:0000256" key="2">
    <source>
        <dbReference type="SAM" id="MobiDB-lite"/>
    </source>
</evidence>
<keyword evidence="5" id="KW-1185">Reference proteome</keyword>
<feature type="region of interest" description="Disordered" evidence="2">
    <location>
        <begin position="153"/>
        <end position="178"/>
    </location>
</feature>
<organism evidence="4 5">
    <name type="scientific">Flagellimonas aurea</name>
    <dbReference type="NCBI Taxonomy" id="2915619"/>
    <lineage>
        <taxon>Bacteria</taxon>
        <taxon>Pseudomonadati</taxon>
        <taxon>Bacteroidota</taxon>
        <taxon>Flavobacteriia</taxon>
        <taxon>Flavobacteriales</taxon>
        <taxon>Flavobacteriaceae</taxon>
        <taxon>Flagellimonas</taxon>
    </lineage>
</organism>
<dbReference type="Pfam" id="PF19556">
    <property type="entry name" value="PRTRC_E"/>
    <property type="match status" value="1"/>
</dbReference>
<feature type="domain" description="ParB-related ThiF-related cassette protein E" evidence="3">
    <location>
        <begin position="1"/>
        <end position="161"/>
    </location>
</feature>
<protein>
    <submittedName>
        <fullName evidence="4">PRTRC system protein E</fullName>
    </submittedName>
</protein>
<dbReference type="EMBL" id="JAFLNL010000019">
    <property type="protein sequence ID" value="MBO0356225.1"/>
    <property type="molecule type" value="Genomic_DNA"/>
</dbReference>
<reference evidence="4 5" key="1">
    <citation type="submission" date="2021-03" db="EMBL/GenBank/DDBJ databases">
        <title>Muricauda lutimaris sp. nov. and Muricauda ruestringensis sp. nov, two marine members of the Flavobacteriaceae isolated from deep sea sediments of Western Pacific.</title>
        <authorList>
            <person name="Zhao S."/>
            <person name="Liu R."/>
        </authorList>
    </citation>
    <scope>NUCLEOTIDE SEQUENCE [LARGE SCALE GENOMIC DNA]</scope>
    <source>
        <strain evidence="4 5">BC31-1-A7</strain>
    </source>
</reference>
<keyword evidence="1" id="KW-0175">Coiled coil</keyword>
<evidence type="ECO:0000313" key="5">
    <source>
        <dbReference type="Proteomes" id="UP000664044"/>
    </source>
</evidence>
<dbReference type="InterPro" id="IPR022273">
    <property type="entry name" value="PRTRC_protein-E"/>
</dbReference>
<dbReference type="NCBIfam" id="TIGR03741">
    <property type="entry name" value="PRTRC_E"/>
    <property type="match status" value="1"/>
</dbReference>
<proteinExistence type="predicted"/>
<feature type="compositionally biased region" description="Basic and acidic residues" evidence="2">
    <location>
        <begin position="169"/>
        <end position="178"/>
    </location>
</feature>
<sequence length="178" mass="20477">MKTNFFSRVEALQLSGDVVLTLKKNGDGQWVVSIRLHNRECGDSAQNLIPPLVLKHTAKELDAGFFQAIAQPLQQTSDLSVQMESYLRQQQKAKEASEMAKDKERKFKQAMEKVDALEKEKKFREAYCKVPAVSDFPEFENDIRKRKRKLSEKFAPDLFESPETTGQENKNDKPKNKK</sequence>
<evidence type="ECO:0000313" key="4">
    <source>
        <dbReference type="EMBL" id="MBO0356225.1"/>
    </source>
</evidence>